<feature type="compositionally biased region" description="Polar residues" evidence="1">
    <location>
        <begin position="164"/>
        <end position="180"/>
    </location>
</feature>
<dbReference type="EMBL" id="LVZK01000001">
    <property type="protein sequence ID" value="OAP85719.1"/>
    <property type="molecule type" value="Genomic_DNA"/>
</dbReference>
<protein>
    <submittedName>
        <fullName evidence="2">Uncharacterized protein</fullName>
    </submittedName>
</protein>
<accession>A0A179B2Z7</accession>
<dbReference type="Pfam" id="PF16145">
    <property type="entry name" value="DUF4853"/>
    <property type="match status" value="1"/>
</dbReference>
<gene>
    <name evidence="2" type="ORF">A4H34_00515</name>
</gene>
<proteinExistence type="predicted"/>
<evidence type="ECO:0000256" key="1">
    <source>
        <dbReference type="SAM" id="MobiDB-lite"/>
    </source>
</evidence>
<dbReference type="AlphaFoldDB" id="A0A179B2Z7"/>
<keyword evidence="3" id="KW-1185">Reference proteome</keyword>
<dbReference type="Gene3D" id="3.30.2030.30">
    <property type="match status" value="1"/>
</dbReference>
<dbReference type="STRING" id="1823756.A4H34_00515"/>
<feature type="region of interest" description="Disordered" evidence="1">
    <location>
        <begin position="144"/>
        <end position="180"/>
    </location>
</feature>
<dbReference type="Proteomes" id="UP000078368">
    <property type="component" value="Unassembled WGS sequence"/>
</dbReference>
<sequence>MSKPGAGELFGQGSKDYWDRQTIEDYQRKTVPAIEEFMRRLLADGGGQHYAAEGANELTLCETKTDGREYMSAVYETQVSVPPAKIRAIAKKTIEKAGLKIEQQDDERDNVTGFGWSDSKNGGFLILSAHPTKGISFHFVSGCRPSATKIDDPPPLKGVPTVPFTPQQETPSPSAMSPST</sequence>
<evidence type="ECO:0000313" key="3">
    <source>
        <dbReference type="Proteomes" id="UP000078368"/>
    </source>
</evidence>
<evidence type="ECO:0000313" key="2">
    <source>
        <dbReference type="EMBL" id="OAP85719.1"/>
    </source>
</evidence>
<dbReference type="InterPro" id="IPR032326">
    <property type="entry name" value="DUF4853"/>
</dbReference>
<reference evidence="2 3" key="1">
    <citation type="submission" date="2016-04" db="EMBL/GenBank/DDBJ databases">
        <title>Peptidophaga gingivicola gen. nov., sp. nov., isolated from human subgingival plaque.</title>
        <authorList>
            <person name="Beall C.J."/>
            <person name="Mokrzan E.M."/>
            <person name="Griffen A.L."/>
            <person name="Leys E.J."/>
        </authorList>
    </citation>
    <scope>NUCLEOTIDE SEQUENCE [LARGE SCALE GENOMIC DNA]</scope>
    <source>
        <strain evidence="2 3">BA112</strain>
    </source>
</reference>
<organism evidence="2 3">
    <name type="scientific">Peptidiphaga gingivicola</name>
    <dbReference type="NCBI Taxonomy" id="2741497"/>
    <lineage>
        <taxon>Bacteria</taxon>
        <taxon>Bacillati</taxon>
        <taxon>Actinomycetota</taxon>
        <taxon>Actinomycetes</taxon>
        <taxon>Actinomycetales</taxon>
        <taxon>Actinomycetaceae</taxon>
        <taxon>Peptidiphaga</taxon>
    </lineage>
</organism>
<name>A0A179B2Z7_9ACTO</name>
<comment type="caution">
    <text evidence="2">The sequence shown here is derived from an EMBL/GenBank/DDBJ whole genome shotgun (WGS) entry which is preliminary data.</text>
</comment>